<dbReference type="InterPro" id="IPR005835">
    <property type="entry name" value="NTP_transferase_dom"/>
</dbReference>
<accession>Q6KHP6</accession>
<dbReference type="EC" id="2.7.7.27" evidence="4"/>
<dbReference type="InterPro" id="IPR029044">
    <property type="entry name" value="Nucleotide-diphossugar_trans"/>
</dbReference>
<dbReference type="KEGG" id="mmo:MMOB3980"/>
<dbReference type="Pfam" id="PF24894">
    <property type="entry name" value="Hexapep_GlmU"/>
    <property type="match status" value="1"/>
</dbReference>
<dbReference type="STRING" id="267748.MMOB3980"/>
<dbReference type="PANTHER" id="PTHR43523">
    <property type="entry name" value="GLUCOSE-1-PHOSPHATE ADENYLYLTRANSFERASE-RELATED"/>
    <property type="match status" value="1"/>
</dbReference>
<dbReference type="RefSeq" id="WP_011264918.1">
    <property type="nucleotide sequence ID" value="NC_006908.1"/>
</dbReference>
<dbReference type="EMBL" id="AE017308">
    <property type="protein sequence ID" value="AAT27884.1"/>
    <property type="molecule type" value="Genomic_DNA"/>
</dbReference>
<dbReference type="InterPro" id="IPR056818">
    <property type="entry name" value="GlmU/GlgC-like_hexapep"/>
</dbReference>
<dbReference type="Gene3D" id="2.160.10.10">
    <property type="entry name" value="Hexapeptide repeat proteins"/>
    <property type="match status" value="1"/>
</dbReference>
<name>Q6KHP6_MYCM1</name>
<evidence type="ECO:0000313" key="5">
    <source>
        <dbReference type="Proteomes" id="UP000009072"/>
    </source>
</evidence>
<keyword evidence="4" id="KW-0808">Transferase</keyword>
<gene>
    <name evidence="4" type="primary">glgC</name>
    <name evidence="4" type="ordered locus">MMOB3980</name>
</gene>
<dbReference type="OrthoDB" id="9801810at2"/>
<dbReference type="HOGENOM" id="CLU_029499_14_0_14"/>
<dbReference type="GO" id="GO:0005978">
    <property type="term" value="P:glycogen biosynthetic process"/>
    <property type="evidence" value="ECO:0007669"/>
    <property type="project" value="InterPro"/>
</dbReference>
<feature type="domain" description="Nucleotidyl transferase" evidence="2">
    <location>
        <begin position="21"/>
        <end position="154"/>
    </location>
</feature>
<evidence type="ECO:0000259" key="3">
    <source>
        <dbReference type="Pfam" id="PF24894"/>
    </source>
</evidence>
<dbReference type="eggNOG" id="COG0448">
    <property type="taxonomic scope" value="Bacteria"/>
</dbReference>
<sequence>MNSKVSKIQAIIDTQDNGLNLSGIDSRKSFPLVNVLSRYRMIDFCLSNIVNSKINSVFIVIDKPNRHIFNYIDNGIFWDLNRINSGIKYLFAAGDTQNKKFSNIDAIFNNYTFLTEIDNNTEYVLFTNSDSVNRIDYEDMFKQLIENKADVIWAYKSIEIFDYNAENYKRAKILSFESNSKKIKTFGKNTFKNIKINLDIGIFILKKELFYQALIESMADNKINSIQEFIRNFYVSKWEIIGYEIKNFVGNFWTIEEYFRGQISLLLDEKNLSEILKPPLYTHEYNYSPSYYSKTANINNSLLGQNCVIDGEVINSIISNNVKIEKGAKVENCILLDNVIIKKNANLKNIIVDNDSIVSENKKIIAIEESPLVLKKSIHRKDQNEIIKVTR</sequence>
<dbReference type="Gene3D" id="3.90.550.10">
    <property type="entry name" value="Spore Coat Polysaccharide Biosynthesis Protein SpsA, Chain A"/>
    <property type="match status" value="1"/>
</dbReference>
<dbReference type="AlphaFoldDB" id="Q6KHP6"/>
<keyword evidence="5" id="KW-1185">Reference proteome</keyword>
<organism evidence="4 5">
    <name type="scientific">Mycoplasma mobile (strain ATCC 43663 / 163K / NCTC 11711)</name>
    <name type="common">Mesomycoplasma mobile</name>
    <dbReference type="NCBI Taxonomy" id="267748"/>
    <lineage>
        <taxon>Bacteria</taxon>
        <taxon>Bacillati</taxon>
        <taxon>Mycoplasmatota</taxon>
        <taxon>Mycoplasmoidales</taxon>
        <taxon>Metamycoplasmataceae</taxon>
        <taxon>Mesomycoplasma</taxon>
    </lineage>
</organism>
<dbReference type="NCBIfam" id="TIGR02092">
    <property type="entry name" value="glgD"/>
    <property type="match status" value="1"/>
</dbReference>
<dbReference type="InterPro" id="IPR011831">
    <property type="entry name" value="ADP-Glc_PPase"/>
</dbReference>
<dbReference type="InterPro" id="IPR011832">
    <property type="entry name" value="GlgDAde_trans"/>
</dbReference>
<evidence type="ECO:0000313" key="4">
    <source>
        <dbReference type="EMBL" id="AAT27884.1"/>
    </source>
</evidence>
<keyword evidence="4" id="KW-0548">Nucleotidyltransferase</keyword>
<dbReference type="GO" id="GO:0008878">
    <property type="term" value="F:glucose-1-phosphate adenylyltransferase activity"/>
    <property type="evidence" value="ECO:0007669"/>
    <property type="project" value="UniProtKB-EC"/>
</dbReference>
<dbReference type="CDD" id="cd02508">
    <property type="entry name" value="ADP_Glucose_PP"/>
    <property type="match status" value="1"/>
</dbReference>
<protein>
    <submittedName>
        <fullName evidence="4">Divergent glucose-1-phosphate adenylyltransferase</fullName>
        <ecNumber evidence="4">2.7.7.27</ecNumber>
    </submittedName>
</protein>
<comment type="similarity">
    <text evidence="1">Belongs to the bacterial/plant glucose-1-phosphate adenylyltransferase family.</text>
</comment>
<evidence type="ECO:0000256" key="1">
    <source>
        <dbReference type="ARBA" id="ARBA00010443"/>
    </source>
</evidence>
<dbReference type="SUPFAM" id="SSF53448">
    <property type="entry name" value="Nucleotide-diphospho-sugar transferases"/>
    <property type="match status" value="1"/>
</dbReference>
<dbReference type="Proteomes" id="UP000009072">
    <property type="component" value="Chromosome"/>
</dbReference>
<evidence type="ECO:0000259" key="2">
    <source>
        <dbReference type="Pfam" id="PF00483"/>
    </source>
</evidence>
<feature type="domain" description="Glucose-1-phosphate adenylyltransferase/Bifunctional protein GlmU-like C-terminal hexapeptide" evidence="3">
    <location>
        <begin position="294"/>
        <end position="364"/>
    </location>
</feature>
<reference evidence="4 5" key="1">
    <citation type="journal article" date="2004" name="Genome Res.">
        <title>The complete genome and proteome of Mycoplasma mobile.</title>
        <authorList>
            <person name="Jaffe J.D."/>
            <person name="Stange-Thomann N."/>
            <person name="Smith C."/>
            <person name="DeCaprio D."/>
            <person name="Fisher S."/>
            <person name="Butler J."/>
            <person name="Calvo S."/>
            <person name="Elkins T."/>
            <person name="FitzGerald M.G."/>
            <person name="Hafez N."/>
            <person name="Kodira C.D."/>
            <person name="Major J."/>
            <person name="Wang S."/>
            <person name="Wilkinson J."/>
            <person name="Nicol R."/>
            <person name="Nusbaum C."/>
            <person name="Birren B."/>
            <person name="Berg H.C."/>
            <person name="Church G.M."/>
        </authorList>
    </citation>
    <scope>NUCLEOTIDE SEQUENCE [LARGE SCALE GENOMIC DNA]</scope>
    <source>
        <strain evidence="5">ATCC 43663 / 163K / NCTC 11711</strain>
    </source>
</reference>
<dbReference type="PANTHER" id="PTHR43523:SF6">
    <property type="entry name" value="GLYCOGEN BIOSYNTHESIS PROTEIN GLGD"/>
    <property type="match status" value="1"/>
</dbReference>
<dbReference type="CDD" id="cd04651">
    <property type="entry name" value="LbH_G1P_AT_C"/>
    <property type="match status" value="1"/>
</dbReference>
<proteinExistence type="inferred from homology"/>
<dbReference type="Pfam" id="PF00483">
    <property type="entry name" value="NTP_transferase"/>
    <property type="match status" value="1"/>
</dbReference>